<dbReference type="InterPro" id="IPR008936">
    <property type="entry name" value="Rho_GTPase_activation_prot"/>
</dbReference>
<dbReference type="GO" id="GO:0005886">
    <property type="term" value="C:plasma membrane"/>
    <property type="evidence" value="ECO:0007669"/>
    <property type="project" value="TreeGrafter"/>
</dbReference>
<feature type="compositionally biased region" description="Polar residues" evidence="2">
    <location>
        <begin position="623"/>
        <end position="632"/>
    </location>
</feature>
<evidence type="ECO:0000256" key="1">
    <source>
        <dbReference type="SAM" id="Coils"/>
    </source>
</evidence>
<dbReference type="Gene3D" id="1.10.555.10">
    <property type="entry name" value="Rho GTPase activation protein"/>
    <property type="match status" value="1"/>
</dbReference>
<dbReference type="GO" id="GO:0000935">
    <property type="term" value="C:division septum"/>
    <property type="evidence" value="ECO:0007669"/>
    <property type="project" value="TreeGrafter"/>
</dbReference>
<feature type="compositionally biased region" description="Low complexity" evidence="2">
    <location>
        <begin position="1060"/>
        <end position="1073"/>
    </location>
</feature>
<dbReference type="AlphaFoldDB" id="A0A066W080"/>
<feature type="compositionally biased region" description="Basic residues" evidence="2">
    <location>
        <begin position="895"/>
        <end position="905"/>
    </location>
</feature>
<dbReference type="GO" id="GO:0007264">
    <property type="term" value="P:small GTPase-mediated signal transduction"/>
    <property type="evidence" value="ECO:0007669"/>
    <property type="project" value="TreeGrafter"/>
</dbReference>
<feature type="region of interest" description="Disordered" evidence="2">
    <location>
        <begin position="892"/>
        <end position="929"/>
    </location>
</feature>
<feature type="region of interest" description="Disordered" evidence="2">
    <location>
        <begin position="602"/>
        <end position="632"/>
    </location>
</feature>
<feature type="region of interest" description="Disordered" evidence="2">
    <location>
        <begin position="229"/>
        <end position="263"/>
    </location>
</feature>
<gene>
    <name evidence="3" type="ORF">K437DRAFT_262467</name>
</gene>
<feature type="compositionally biased region" description="Basic and acidic residues" evidence="2">
    <location>
        <begin position="746"/>
        <end position="755"/>
    </location>
</feature>
<feature type="coiled-coil region" evidence="1">
    <location>
        <begin position="416"/>
        <end position="443"/>
    </location>
</feature>
<evidence type="ECO:0000256" key="2">
    <source>
        <dbReference type="SAM" id="MobiDB-lite"/>
    </source>
</evidence>
<name>A0A066W080_TILAU</name>
<keyword evidence="4" id="KW-1185">Reference proteome</keyword>
<dbReference type="HOGENOM" id="CLU_279142_0_0_1"/>
<feature type="region of interest" description="Disordered" evidence="2">
    <location>
        <begin position="275"/>
        <end position="311"/>
    </location>
</feature>
<evidence type="ECO:0000313" key="4">
    <source>
        <dbReference type="Proteomes" id="UP000027361"/>
    </source>
</evidence>
<proteinExistence type="predicted"/>
<dbReference type="PANTHER" id="PTHR23065:SF17">
    <property type="entry name" value="RHO-GTPASE-ACTIVATING PROTEIN RGD2"/>
    <property type="match status" value="1"/>
</dbReference>
<dbReference type="SUPFAM" id="SSF48350">
    <property type="entry name" value="GTPase activation domain, GAP"/>
    <property type="match status" value="1"/>
</dbReference>
<accession>A0A066W080</accession>
<dbReference type="GO" id="GO:0005737">
    <property type="term" value="C:cytoplasm"/>
    <property type="evidence" value="ECO:0007669"/>
    <property type="project" value="TreeGrafter"/>
</dbReference>
<organism evidence="3 4">
    <name type="scientific">Tilletiaria anomala (strain ATCC 24038 / CBS 436.72 / UBC 951)</name>
    <dbReference type="NCBI Taxonomy" id="1037660"/>
    <lineage>
        <taxon>Eukaryota</taxon>
        <taxon>Fungi</taxon>
        <taxon>Dikarya</taxon>
        <taxon>Basidiomycota</taxon>
        <taxon>Ustilaginomycotina</taxon>
        <taxon>Exobasidiomycetes</taxon>
        <taxon>Georgefischeriales</taxon>
        <taxon>Tilletiariaceae</taxon>
        <taxon>Tilletiaria</taxon>
    </lineage>
</organism>
<dbReference type="InParanoid" id="A0A066W080"/>
<evidence type="ECO:0008006" key="5">
    <source>
        <dbReference type="Google" id="ProtNLM"/>
    </source>
</evidence>
<dbReference type="OrthoDB" id="2155291at2759"/>
<dbReference type="STRING" id="1037660.A0A066W080"/>
<keyword evidence="1" id="KW-0175">Coiled coil</keyword>
<feature type="region of interest" description="Disordered" evidence="2">
    <location>
        <begin position="350"/>
        <end position="369"/>
    </location>
</feature>
<dbReference type="GO" id="GO:0007010">
    <property type="term" value="P:cytoskeleton organization"/>
    <property type="evidence" value="ECO:0007669"/>
    <property type="project" value="TreeGrafter"/>
</dbReference>
<dbReference type="InterPro" id="IPR027267">
    <property type="entry name" value="AH/BAR_dom_sf"/>
</dbReference>
<comment type="caution">
    <text evidence="3">The sequence shown here is derived from an EMBL/GenBank/DDBJ whole genome shotgun (WGS) entry which is preliminary data.</text>
</comment>
<protein>
    <recommendedName>
        <fullName evidence="5">Rho-GAP domain-containing protein</fullName>
    </recommendedName>
</protein>
<feature type="compositionally biased region" description="Polar residues" evidence="2">
    <location>
        <begin position="275"/>
        <end position="286"/>
    </location>
</feature>
<dbReference type="Proteomes" id="UP000027361">
    <property type="component" value="Unassembled WGS sequence"/>
</dbReference>
<dbReference type="OMA" id="RKTWIYE"/>
<evidence type="ECO:0000313" key="3">
    <source>
        <dbReference type="EMBL" id="KDN47337.1"/>
    </source>
</evidence>
<reference evidence="3 4" key="1">
    <citation type="submission" date="2014-05" db="EMBL/GenBank/DDBJ databases">
        <title>Draft genome sequence of a rare smut relative, Tilletiaria anomala UBC 951.</title>
        <authorList>
            <consortium name="DOE Joint Genome Institute"/>
            <person name="Toome M."/>
            <person name="Kuo A."/>
            <person name="Henrissat B."/>
            <person name="Lipzen A."/>
            <person name="Tritt A."/>
            <person name="Yoshinaga Y."/>
            <person name="Zane M."/>
            <person name="Barry K."/>
            <person name="Grigoriev I.V."/>
            <person name="Spatafora J.W."/>
            <person name="Aimea M.C."/>
        </authorList>
    </citation>
    <scope>NUCLEOTIDE SEQUENCE [LARGE SCALE GENOMIC DNA]</scope>
    <source>
        <strain evidence="3 4">UBC 951</strain>
    </source>
</reference>
<feature type="region of interest" description="Disordered" evidence="2">
    <location>
        <begin position="1030"/>
        <end position="1105"/>
    </location>
</feature>
<dbReference type="GeneID" id="25265635"/>
<dbReference type="Gene3D" id="1.20.1270.60">
    <property type="entry name" value="Arfaptin homology (AH) domain/BAR domain"/>
    <property type="match status" value="1"/>
</dbReference>
<dbReference type="RefSeq" id="XP_013243826.1">
    <property type="nucleotide sequence ID" value="XM_013388372.1"/>
</dbReference>
<dbReference type="EMBL" id="JMSN01000030">
    <property type="protein sequence ID" value="KDN47337.1"/>
    <property type="molecule type" value="Genomic_DNA"/>
</dbReference>
<feature type="compositionally biased region" description="Polar residues" evidence="2">
    <location>
        <begin position="1035"/>
        <end position="1051"/>
    </location>
</feature>
<dbReference type="SUPFAM" id="SSF103657">
    <property type="entry name" value="BAR/IMD domain-like"/>
    <property type="match status" value="1"/>
</dbReference>
<sequence length="1105" mass="117302">MTLPSALAISLPPTFQTSFWPSGPTHVHAGSFVDEAPSSSSSSGAGVVPPSYNTYRPPLLRLYAHLQAGIDLNSRLLALVQHRAASEYAYAESLATPTPSPTYYAPILSGAAAQARSPSSFRALQRNVPGFAGVAGVLHIAEQETQRAHAEAHGRVASLLEHTILEPFGKWTGEHRERVKRSWDHVDEWLANIEIMGEEVDKLRAAYEHKCRAADEAEDDARFAPIENAASASSPAPHTPFKFPYSAAASHSTPPNRSEKVLNGHDGQRHISISQSAVDTSASPESVNAADKDDSKPVVPEDDEEKLKRRDTLREKFGFDKRSSHKSAGSADSDDAALDNSTLASAAAAADESLSSVSGGGGTALKRSSTLSTVLSRIDNATRAASTSPIVSNLRAAVAGVGSLGEPKHIRLRRDAQNVEDKYRTAVERLDRLRAEFDEVAMEHLGLTQRWEGDRQRAVKSAITQYTRAFEPLARISGGGGVAAQRLAQLPSAYSSTQDFATAIRVLATAPYKPLPQVFHPYYHHDLSTLAGAGSEGFGMNLLVWDRARALAGSPMDDGSAIAQSAGGVAATATAAGEKLPEPPRALLLLLHALSDAYANEKRWPSPASTSPATHGAKDDEASTSAQPQVSQALQNAEKRRAWIYEVPLRSVHTLRFALIAALRAQRPDKEILANLLGRADPPVLAALVKTWAMELEETLVMQSCWDMVWSVYRAASAQEEEALKGQNSSKGEGEGEVGAATDAKSAVDGDKAEKEAEEASAQADVKGKQPAVESAVPPTLSKDVHEKIAKGILDDLGVVLLKLPKVHLSCLDSVVSHLSQLYKSTEDEDADTMWLQKLGMSTGRALLRPPSELPQTIYARHPALLVIDLVKNYDKLFPDIVAAKAKESGLANQAKRRAPVRRRTKPIDMRTSRSSLAAAHGDAPPLPLIKDAASPSPSASLSVLNNTVVQPSDLLAPATGPLQKPKIITKTGKIDGGDGVVKDDASGSALVATPTPISERMLGSLPTTTTGKDTQVKNELNMDSHSLDVIDAGSENNDTLPASSTALHSTSEGKEGDADATIADGSAAAQADKPLSNVARLSRQFAAPTSGIGGPRGPRPAGSR</sequence>
<dbReference type="PANTHER" id="PTHR23065">
    <property type="entry name" value="PROLINE-SERINE-THREONINE PHOSPHATASE INTERACTING PROTEIN 1"/>
    <property type="match status" value="1"/>
</dbReference>
<feature type="region of interest" description="Disordered" evidence="2">
    <location>
        <begin position="724"/>
        <end position="781"/>
    </location>
</feature>
<dbReference type="GO" id="GO:0005096">
    <property type="term" value="F:GTPase activator activity"/>
    <property type="evidence" value="ECO:0007669"/>
    <property type="project" value="TreeGrafter"/>
</dbReference>